<dbReference type="GO" id="GO:0004775">
    <property type="term" value="F:succinate-CoA ligase (ADP-forming) activity"/>
    <property type="evidence" value="ECO:0007669"/>
    <property type="project" value="TreeGrafter"/>
</dbReference>
<feature type="domain" description="ATP-citrate synthase/succinyl-CoA ligase C-terminal" evidence="2">
    <location>
        <begin position="47"/>
        <end position="207"/>
    </location>
</feature>
<dbReference type="InterPro" id="IPR016102">
    <property type="entry name" value="Succinyl-CoA_synth-like"/>
</dbReference>
<reference evidence="3 4" key="2">
    <citation type="journal article" date="2017" name="Front. Plant Sci.">
        <title>Gene Classification and Mining of Molecular Markers Useful in Red Clover (Trifolium pratense) Breeding.</title>
        <authorList>
            <person name="Istvanek J."/>
            <person name="Dluhosova J."/>
            <person name="Dluhos P."/>
            <person name="Patkova L."/>
            <person name="Nedelnik J."/>
            <person name="Repkova J."/>
        </authorList>
    </citation>
    <scope>NUCLEOTIDE SEQUENCE [LARGE SCALE GENOMIC DNA]</scope>
    <source>
        <strain evidence="4">cv. Tatra</strain>
        <tissue evidence="3">Young leaves</tissue>
    </source>
</reference>
<feature type="non-terminal residue" evidence="3">
    <location>
        <position position="1"/>
    </location>
</feature>
<evidence type="ECO:0000259" key="2">
    <source>
        <dbReference type="Pfam" id="PF00549"/>
    </source>
</evidence>
<dbReference type="GO" id="GO:0005739">
    <property type="term" value="C:mitochondrion"/>
    <property type="evidence" value="ECO:0007669"/>
    <property type="project" value="TreeGrafter"/>
</dbReference>
<reference evidence="3 4" key="1">
    <citation type="journal article" date="2014" name="Am. J. Bot.">
        <title>Genome assembly and annotation for red clover (Trifolium pratense; Fabaceae).</title>
        <authorList>
            <person name="Istvanek J."/>
            <person name="Jaros M."/>
            <person name="Krenek A."/>
            <person name="Repkova J."/>
        </authorList>
    </citation>
    <scope>NUCLEOTIDE SEQUENCE [LARGE SCALE GENOMIC DNA]</scope>
    <source>
        <strain evidence="4">cv. Tatra</strain>
        <tissue evidence="3">Young leaves</tissue>
    </source>
</reference>
<dbReference type="STRING" id="57577.A0A2K3N017"/>
<keyword evidence="3" id="KW-0436">Ligase</keyword>
<dbReference type="GO" id="GO:0009361">
    <property type="term" value="C:succinate-CoA ligase complex (ADP-forming)"/>
    <property type="evidence" value="ECO:0007669"/>
    <property type="project" value="TreeGrafter"/>
</dbReference>
<evidence type="ECO:0000313" key="4">
    <source>
        <dbReference type="Proteomes" id="UP000236291"/>
    </source>
</evidence>
<dbReference type="AlphaFoldDB" id="A0A2K3N017"/>
<dbReference type="EMBL" id="ASHM01014420">
    <property type="protein sequence ID" value="PNX96362.1"/>
    <property type="molecule type" value="Genomic_DNA"/>
</dbReference>
<proteinExistence type="predicted"/>
<dbReference type="Pfam" id="PF00549">
    <property type="entry name" value="Ligase_CoA"/>
    <property type="match status" value="1"/>
</dbReference>
<evidence type="ECO:0000256" key="1">
    <source>
        <dbReference type="ARBA" id="ARBA00011412"/>
    </source>
</evidence>
<dbReference type="ExpressionAtlas" id="A0A2K3N017">
    <property type="expression patterns" value="baseline"/>
</dbReference>
<dbReference type="GO" id="GO:0006099">
    <property type="term" value="P:tricarboxylic acid cycle"/>
    <property type="evidence" value="ECO:0007669"/>
    <property type="project" value="TreeGrafter"/>
</dbReference>
<evidence type="ECO:0000313" key="3">
    <source>
        <dbReference type="EMBL" id="PNX96362.1"/>
    </source>
</evidence>
<dbReference type="PRINTS" id="PR01798">
    <property type="entry name" value="SCOASYNTHASE"/>
</dbReference>
<dbReference type="Gene3D" id="3.40.50.261">
    <property type="entry name" value="Succinyl-CoA synthetase domains"/>
    <property type="match status" value="2"/>
</dbReference>
<name>A0A2K3N017_TRIPR</name>
<sequence length="231" mass="24110">VRVKAAINRQSKTRLIGPNCPGIIKPGECKIGIMPGYIHKPGRIGIVSRSGTLTYEAAFNIDNIVMELPYIIICAVDKIYLFKLSSRSLVFGDDASVYQTTAVGLGQSTCVGIGGDPFNGTNFVDCLTKFIADPQTEGIILIGEIGGTAEEDAAALIKESGTEKPVVAFIAGLTAPPGRRMGHAGAIVSGGKGTAQGKISTLREAGVTVVESPAKIGAAMFDIFKQKGLVQ</sequence>
<comment type="caution">
    <text evidence="3">The sequence shown here is derived from an EMBL/GenBank/DDBJ whole genome shotgun (WGS) entry which is preliminary data.</text>
</comment>
<dbReference type="PANTHER" id="PTHR11117">
    <property type="entry name" value="SUCCINYL-COA LIGASE SUBUNIT ALPHA"/>
    <property type="match status" value="1"/>
</dbReference>
<comment type="subunit">
    <text evidence="1">Heterooctamer of 4 alpha and 4 beta chains.</text>
</comment>
<dbReference type="SUPFAM" id="SSF52210">
    <property type="entry name" value="Succinyl-CoA synthetase domains"/>
    <property type="match status" value="2"/>
</dbReference>
<dbReference type="InterPro" id="IPR017440">
    <property type="entry name" value="Cit_synth/succinyl-CoA_lig_AS"/>
</dbReference>
<gene>
    <name evidence="3" type="ORF">L195_g019567</name>
</gene>
<accession>A0A2K3N017</accession>
<organism evidence="3 4">
    <name type="scientific">Trifolium pratense</name>
    <name type="common">Red clover</name>
    <dbReference type="NCBI Taxonomy" id="57577"/>
    <lineage>
        <taxon>Eukaryota</taxon>
        <taxon>Viridiplantae</taxon>
        <taxon>Streptophyta</taxon>
        <taxon>Embryophyta</taxon>
        <taxon>Tracheophyta</taxon>
        <taxon>Spermatophyta</taxon>
        <taxon>Magnoliopsida</taxon>
        <taxon>eudicotyledons</taxon>
        <taxon>Gunneridae</taxon>
        <taxon>Pentapetalae</taxon>
        <taxon>rosids</taxon>
        <taxon>fabids</taxon>
        <taxon>Fabales</taxon>
        <taxon>Fabaceae</taxon>
        <taxon>Papilionoideae</taxon>
        <taxon>50 kb inversion clade</taxon>
        <taxon>NPAAA clade</taxon>
        <taxon>Hologalegina</taxon>
        <taxon>IRL clade</taxon>
        <taxon>Trifolieae</taxon>
        <taxon>Trifolium</taxon>
    </lineage>
</organism>
<dbReference type="Proteomes" id="UP000236291">
    <property type="component" value="Unassembled WGS sequence"/>
</dbReference>
<dbReference type="GO" id="GO:0004776">
    <property type="term" value="F:succinate-CoA ligase (GDP-forming) activity"/>
    <property type="evidence" value="ECO:0007669"/>
    <property type="project" value="TreeGrafter"/>
</dbReference>
<dbReference type="PROSITE" id="PS00399">
    <property type="entry name" value="SUCCINYL_COA_LIG_2"/>
    <property type="match status" value="1"/>
</dbReference>
<dbReference type="PANTHER" id="PTHR11117:SF2">
    <property type="entry name" value="SUCCINATE--COA LIGASE [ADP_GDP-FORMING] SUBUNIT ALPHA, MITOCHONDRIAL"/>
    <property type="match status" value="1"/>
</dbReference>
<dbReference type="InterPro" id="IPR005811">
    <property type="entry name" value="SUCC_ACL_C"/>
</dbReference>
<protein>
    <submittedName>
        <fullName evidence="3">Succinyl-CoA ligase</fullName>
    </submittedName>
</protein>